<proteinExistence type="predicted"/>
<evidence type="ECO:0000313" key="1">
    <source>
        <dbReference type="EMBL" id="KAI9911927.1"/>
    </source>
</evidence>
<gene>
    <name evidence="1" type="ORF">PsorP6_008691</name>
</gene>
<dbReference type="Proteomes" id="UP001163321">
    <property type="component" value="Chromosome 5"/>
</dbReference>
<sequence>MSSKRSAAVRASVSDAPDTVRLGALAPRHLSRAAWARDGKIGTVLCTIYKTNSTWHAPNRVMSLRRFDLNVKGVDGIQERTIGGGLLTIVSCAVVALLLLSEFTIWWTVSVTHRMHVDTDPVSPLQSPLSAL</sequence>
<accession>A0ACC0W068</accession>
<reference evidence="1 2" key="1">
    <citation type="journal article" date="2022" name="bioRxiv">
        <title>The genome of the oomycete Peronosclerospora sorghi, a cosmopolitan pathogen of maize and sorghum, is inflated with dispersed pseudogenes.</title>
        <authorList>
            <person name="Fletcher K."/>
            <person name="Martin F."/>
            <person name="Isakeit T."/>
            <person name="Cavanaugh K."/>
            <person name="Magill C."/>
            <person name="Michelmore R."/>
        </authorList>
    </citation>
    <scope>NUCLEOTIDE SEQUENCE [LARGE SCALE GENOMIC DNA]</scope>
    <source>
        <strain evidence="1">P6</strain>
    </source>
</reference>
<name>A0ACC0W068_9STRA</name>
<organism evidence="1 2">
    <name type="scientific">Peronosclerospora sorghi</name>
    <dbReference type="NCBI Taxonomy" id="230839"/>
    <lineage>
        <taxon>Eukaryota</taxon>
        <taxon>Sar</taxon>
        <taxon>Stramenopiles</taxon>
        <taxon>Oomycota</taxon>
        <taxon>Peronosporomycetes</taxon>
        <taxon>Peronosporales</taxon>
        <taxon>Peronosporaceae</taxon>
        <taxon>Peronosclerospora</taxon>
    </lineage>
</organism>
<protein>
    <submittedName>
        <fullName evidence="1">Uncharacterized protein</fullName>
    </submittedName>
</protein>
<comment type="caution">
    <text evidence="1">The sequence shown here is derived from an EMBL/GenBank/DDBJ whole genome shotgun (WGS) entry which is preliminary data.</text>
</comment>
<evidence type="ECO:0000313" key="2">
    <source>
        <dbReference type="Proteomes" id="UP001163321"/>
    </source>
</evidence>
<dbReference type="EMBL" id="CM047584">
    <property type="protein sequence ID" value="KAI9911927.1"/>
    <property type="molecule type" value="Genomic_DNA"/>
</dbReference>
<keyword evidence="2" id="KW-1185">Reference proteome</keyword>